<dbReference type="GO" id="GO:0019290">
    <property type="term" value="P:siderophore biosynthetic process"/>
    <property type="evidence" value="ECO:0007669"/>
    <property type="project" value="InterPro"/>
</dbReference>
<dbReference type="GO" id="GO:0005737">
    <property type="term" value="C:cytoplasm"/>
    <property type="evidence" value="ECO:0007669"/>
    <property type="project" value="TreeGrafter"/>
</dbReference>
<dbReference type="RefSeq" id="WP_173534788.1">
    <property type="nucleotide sequence ID" value="NZ_CP054144.1"/>
</dbReference>
<dbReference type="Pfam" id="PF02423">
    <property type="entry name" value="OCD_Mu_crystall"/>
    <property type="match status" value="1"/>
</dbReference>
<dbReference type="InterPro" id="IPR036291">
    <property type="entry name" value="NAD(P)-bd_dom_sf"/>
</dbReference>
<dbReference type="InterPro" id="IPR023866">
    <property type="entry name" value="SbnB"/>
</dbReference>
<organism evidence="1 2">
    <name type="scientific">Deefgea piscis</name>
    <dbReference type="NCBI Taxonomy" id="2739061"/>
    <lineage>
        <taxon>Bacteria</taxon>
        <taxon>Pseudomonadati</taxon>
        <taxon>Pseudomonadota</taxon>
        <taxon>Betaproteobacteria</taxon>
        <taxon>Neisseriales</taxon>
        <taxon>Chitinibacteraceae</taxon>
        <taxon>Deefgea</taxon>
    </lineage>
</organism>
<geneLocation type="plasmid" evidence="1 2">
    <name>unnamed1</name>
</geneLocation>
<dbReference type="PANTHER" id="PTHR13812:SF19">
    <property type="entry name" value="KETIMINE REDUCTASE MU-CRYSTALLIN"/>
    <property type="match status" value="1"/>
</dbReference>
<sequence>MFEFNIIPGAVIKKILAENPRQTLNSVEASYLAHHDGETVNPDSYFLRFPQNEKNRIIALPASIHSDVNVSGIKWISSFPDNIRQGIPRASAVLILNDQETGYPFACLEASLISAARTAASAVLGAFWLNKQHRKVESIAFIGAGIIARNILDMFFADDWQLQKVSVYDKDAASAQAFSNYAAEQSDAETGVAIDLSAALEADIVVFATNAGTPYVLEPMRFRPGQIVLNISLRDIAPELIVGAWNIFDDVDHCLKASTSPHLAEQLTGSRDFVTGTLAELIRGQISVDDSRPLVYSPFGMGILDLALGKAIYDEALEQNHAIAIPHFFEETNRW</sequence>
<dbReference type="GO" id="GO:0016639">
    <property type="term" value="F:oxidoreductase activity, acting on the CH-NH2 group of donors, NAD or NADP as acceptor"/>
    <property type="evidence" value="ECO:0007669"/>
    <property type="project" value="InterPro"/>
</dbReference>
<dbReference type="Gene3D" id="3.30.1780.10">
    <property type="entry name" value="ornithine cyclodeaminase, domain 1"/>
    <property type="match status" value="1"/>
</dbReference>
<dbReference type="NCBIfam" id="TIGR03944">
    <property type="entry name" value="dehyd_SbnB_fam"/>
    <property type="match status" value="1"/>
</dbReference>
<evidence type="ECO:0000313" key="2">
    <source>
        <dbReference type="Proteomes" id="UP000504844"/>
    </source>
</evidence>
<dbReference type="KEGG" id="dee:HQN60_15875"/>
<dbReference type="PIRSF" id="PIRSF001439">
    <property type="entry name" value="CryM"/>
    <property type="match status" value="1"/>
</dbReference>
<reference evidence="1 2" key="1">
    <citation type="submission" date="2020-05" db="EMBL/GenBank/DDBJ databases">
        <title>Complete genome sequence of Deefgea sp. D17.</title>
        <authorList>
            <person name="Bae J.-W."/>
            <person name="Han J.E."/>
        </authorList>
    </citation>
    <scope>NUCLEOTIDE SEQUENCE [LARGE SCALE GENOMIC DNA]</scope>
    <source>
        <strain evidence="1 2">D17</strain>
        <plasmid evidence="1 2">unnamed1</plasmid>
    </source>
</reference>
<dbReference type="SUPFAM" id="SSF51735">
    <property type="entry name" value="NAD(P)-binding Rossmann-fold domains"/>
    <property type="match status" value="1"/>
</dbReference>
<name>A0A6M8T2T2_9NEIS</name>
<protein>
    <submittedName>
        <fullName evidence="1">2,3-diaminopropionate biosynthesis protein SbnB</fullName>
    </submittedName>
</protein>
<gene>
    <name evidence="1" type="primary">sbnB</name>
    <name evidence="1" type="ORF">HQN60_15875</name>
</gene>
<keyword evidence="1" id="KW-0614">Plasmid</keyword>
<dbReference type="Gene3D" id="3.40.50.720">
    <property type="entry name" value="NAD(P)-binding Rossmann-like Domain"/>
    <property type="match status" value="1"/>
</dbReference>
<dbReference type="InterPro" id="IPR003462">
    <property type="entry name" value="ODC_Mu_crystall"/>
</dbReference>
<keyword evidence="2" id="KW-1185">Reference proteome</keyword>
<dbReference type="PANTHER" id="PTHR13812">
    <property type="entry name" value="KETIMINE REDUCTASE MU-CRYSTALLIN"/>
    <property type="match status" value="1"/>
</dbReference>
<dbReference type="AlphaFoldDB" id="A0A6M8T2T2"/>
<dbReference type="InterPro" id="IPR023401">
    <property type="entry name" value="ODC_N"/>
</dbReference>
<dbReference type="Proteomes" id="UP000504844">
    <property type="component" value="Plasmid unnamed1"/>
</dbReference>
<evidence type="ECO:0000313" key="1">
    <source>
        <dbReference type="EMBL" id="QKJ68287.1"/>
    </source>
</evidence>
<proteinExistence type="predicted"/>
<dbReference type="EMBL" id="CP054144">
    <property type="protein sequence ID" value="QKJ68287.1"/>
    <property type="molecule type" value="Genomic_DNA"/>
</dbReference>
<accession>A0A6M8T2T2</accession>